<keyword evidence="7" id="KW-0479">Metal-binding</keyword>
<evidence type="ECO:0000256" key="15">
    <source>
        <dbReference type="SAM" id="MobiDB-lite"/>
    </source>
</evidence>
<comment type="pathway">
    <text evidence="3">Protein modification; protein ubiquitination.</text>
</comment>
<keyword evidence="11" id="KW-0862">Zinc</keyword>
<accession>A0A0C9Z3G4</accession>
<keyword evidence="6 16" id="KW-0812">Transmembrane</keyword>
<feature type="transmembrane region" description="Helical" evidence="16">
    <location>
        <begin position="378"/>
        <end position="398"/>
    </location>
</feature>
<evidence type="ECO:0000256" key="5">
    <source>
        <dbReference type="ARBA" id="ARBA00022679"/>
    </source>
</evidence>
<evidence type="ECO:0000256" key="1">
    <source>
        <dbReference type="ARBA" id="ARBA00000900"/>
    </source>
</evidence>
<dbReference type="Pfam" id="PF11145">
    <property type="entry name" value="DUF2921"/>
    <property type="match status" value="1"/>
</dbReference>
<protein>
    <recommendedName>
        <fullName evidence="4">RING-type E3 ubiquitin transferase</fullName>
        <ecNumber evidence="4">2.3.2.27</ecNumber>
    </recommendedName>
</protein>
<comment type="subcellular location">
    <subcellularLocation>
        <location evidence="2">Endomembrane system</location>
        <topology evidence="2">Multi-pass membrane protein</topology>
    </subcellularLocation>
</comment>
<dbReference type="PANTHER" id="PTHR22763:SF162">
    <property type="entry name" value="TRANSMEMBRANE E3 UBIQUITIN-PROTEIN LIGASE 1"/>
    <property type="match status" value="1"/>
</dbReference>
<dbReference type="Pfam" id="PF13639">
    <property type="entry name" value="zf-RING_2"/>
    <property type="match status" value="1"/>
</dbReference>
<keyword evidence="10" id="KW-0833">Ubl conjugation pathway</keyword>
<dbReference type="GO" id="GO:0008270">
    <property type="term" value="F:zinc ion binding"/>
    <property type="evidence" value="ECO:0007669"/>
    <property type="project" value="UniProtKB-KW"/>
</dbReference>
<evidence type="ECO:0000256" key="9">
    <source>
        <dbReference type="ARBA" id="ARBA00022771"/>
    </source>
</evidence>
<dbReference type="SMART" id="SM00184">
    <property type="entry name" value="RING"/>
    <property type="match status" value="1"/>
</dbReference>
<keyword evidence="5" id="KW-0808">Transferase</keyword>
<dbReference type="InterPro" id="IPR001841">
    <property type="entry name" value="Znf_RING"/>
</dbReference>
<reference evidence="19" key="2">
    <citation type="submission" date="2015-01" db="EMBL/GenBank/DDBJ databases">
        <title>Evolutionary Origins and Diversification of the Mycorrhizal Mutualists.</title>
        <authorList>
            <consortium name="DOE Joint Genome Institute"/>
            <consortium name="Mycorrhizal Genomics Consortium"/>
            <person name="Kohler A."/>
            <person name="Kuo A."/>
            <person name="Nagy L.G."/>
            <person name="Floudas D."/>
            <person name="Copeland A."/>
            <person name="Barry K.W."/>
            <person name="Cichocki N."/>
            <person name="Veneault-Fourrey C."/>
            <person name="LaButti K."/>
            <person name="Lindquist E.A."/>
            <person name="Lipzen A."/>
            <person name="Lundell T."/>
            <person name="Morin E."/>
            <person name="Murat C."/>
            <person name="Riley R."/>
            <person name="Ohm R."/>
            <person name="Sun H."/>
            <person name="Tunlid A."/>
            <person name="Henrissat B."/>
            <person name="Grigoriev I.V."/>
            <person name="Hibbett D.S."/>
            <person name="Martin F."/>
        </authorList>
    </citation>
    <scope>NUCLEOTIDE SEQUENCE [LARGE SCALE GENOMIC DNA]</scope>
    <source>
        <strain evidence="19">441</strain>
    </source>
</reference>
<feature type="domain" description="RING-type" evidence="17">
    <location>
        <begin position="638"/>
        <end position="698"/>
    </location>
</feature>
<evidence type="ECO:0000256" key="2">
    <source>
        <dbReference type="ARBA" id="ARBA00004127"/>
    </source>
</evidence>
<feature type="transmembrane region" description="Helical" evidence="16">
    <location>
        <begin position="339"/>
        <end position="358"/>
    </location>
</feature>
<evidence type="ECO:0000259" key="17">
    <source>
        <dbReference type="PROSITE" id="PS50089"/>
    </source>
</evidence>
<proteinExistence type="predicted"/>
<comment type="catalytic activity">
    <reaction evidence="1">
        <text>S-ubiquitinyl-[E2 ubiquitin-conjugating enzyme]-L-cysteine + [acceptor protein]-L-lysine = [E2 ubiquitin-conjugating enzyme]-L-cysteine + N(6)-ubiquitinyl-[acceptor protein]-L-lysine.</text>
        <dbReference type="EC" id="2.3.2.27"/>
    </reaction>
</comment>
<dbReference type="GO" id="GO:0061630">
    <property type="term" value="F:ubiquitin protein ligase activity"/>
    <property type="evidence" value="ECO:0007669"/>
    <property type="project" value="UniProtKB-EC"/>
</dbReference>
<dbReference type="OrthoDB" id="9984778at2759"/>
<evidence type="ECO:0000256" key="13">
    <source>
        <dbReference type="ARBA" id="ARBA00023136"/>
    </source>
</evidence>
<evidence type="ECO:0000256" key="8">
    <source>
        <dbReference type="ARBA" id="ARBA00022729"/>
    </source>
</evidence>
<dbReference type="STRING" id="765257.A0A0C9Z3G4"/>
<name>A0A0C9Z3G4_9AGAM</name>
<gene>
    <name evidence="18" type="ORF">PISMIDRAFT_572745</name>
</gene>
<evidence type="ECO:0000313" key="19">
    <source>
        <dbReference type="Proteomes" id="UP000054018"/>
    </source>
</evidence>
<evidence type="ECO:0000256" key="16">
    <source>
        <dbReference type="SAM" id="Phobius"/>
    </source>
</evidence>
<dbReference type="GO" id="GO:0012505">
    <property type="term" value="C:endomembrane system"/>
    <property type="evidence" value="ECO:0007669"/>
    <property type="project" value="UniProtKB-SubCell"/>
</dbReference>
<evidence type="ECO:0000256" key="3">
    <source>
        <dbReference type="ARBA" id="ARBA00004906"/>
    </source>
</evidence>
<dbReference type="HOGENOM" id="CLU_014026_0_0_1"/>
<dbReference type="Proteomes" id="UP000054018">
    <property type="component" value="Unassembled WGS sequence"/>
</dbReference>
<feature type="region of interest" description="Disordered" evidence="15">
    <location>
        <begin position="438"/>
        <end position="470"/>
    </location>
</feature>
<evidence type="ECO:0000256" key="12">
    <source>
        <dbReference type="ARBA" id="ARBA00022989"/>
    </source>
</evidence>
<keyword evidence="9 14" id="KW-0863">Zinc-finger</keyword>
<evidence type="ECO:0000313" key="18">
    <source>
        <dbReference type="EMBL" id="KIK20769.1"/>
    </source>
</evidence>
<evidence type="ECO:0000256" key="11">
    <source>
        <dbReference type="ARBA" id="ARBA00022833"/>
    </source>
</evidence>
<dbReference type="EMBL" id="KN833759">
    <property type="protein sequence ID" value="KIK20769.1"/>
    <property type="molecule type" value="Genomic_DNA"/>
</dbReference>
<dbReference type="PROSITE" id="PS50089">
    <property type="entry name" value="ZF_RING_2"/>
    <property type="match status" value="1"/>
</dbReference>
<evidence type="ECO:0000256" key="4">
    <source>
        <dbReference type="ARBA" id="ARBA00012483"/>
    </source>
</evidence>
<evidence type="ECO:0000256" key="10">
    <source>
        <dbReference type="ARBA" id="ARBA00022786"/>
    </source>
</evidence>
<feature type="transmembrane region" description="Helical" evidence="16">
    <location>
        <begin position="548"/>
        <end position="565"/>
    </location>
</feature>
<dbReference type="UniPathway" id="UPA00143"/>
<dbReference type="AlphaFoldDB" id="A0A0C9Z3G4"/>
<feature type="transmembrane region" description="Helical" evidence="16">
    <location>
        <begin position="20"/>
        <end position="38"/>
    </location>
</feature>
<feature type="transmembrane region" description="Helical" evidence="16">
    <location>
        <begin position="495"/>
        <end position="527"/>
    </location>
</feature>
<keyword evidence="12 16" id="KW-1133">Transmembrane helix</keyword>
<keyword evidence="13 16" id="KW-0472">Membrane</keyword>
<evidence type="ECO:0000256" key="14">
    <source>
        <dbReference type="PROSITE-ProRule" id="PRU00175"/>
    </source>
</evidence>
<organism evidence="18 19">
    <name type="scientific">Pisolithus microcarpus 441</name>
    <dbReference type="NCBI Taxonomy" id="765257"/>
    <lineage>
        <taxon>Eukaryota</taxon>
        <taxon>Fungi</taxon>
        <taxon>Dikarya</taxon>
        <taxon>Basidiomycota</taxon>
        <taxon>Agaricomycotina</taxon>
        <taxon>Agaricomycetes</taxon>
        <taxon>Agaricomycetidae</taxon>
        <taxon>Boletales</taxon>
        <taxon>Sclerodermatineae</taxon>
        <taxon>Pisolithaceae</taxon>
        <taxon>Pisolithus</taxon>
    </lineage>
</organism>
<dbReference type="GO" id="GO:0016567">
    <property type="term" value="P:protein ubiquitination"/>
    <property type="evidence" value="ECO:0007669"/>
    <property type="project" value="UniProtKB-UniPathway"/>
</dbReference>
<dbReference type="InterPro" id="IPR013083">
    <property type="entry name" value="Znf_RING/FYVE/PHD"/>
</dbReference>
<dbReference type="Gene3D" id="3.30.40.10">
    <property type="entry name" value="Zinc/RING finger domain, C3HC4 (zinc finger)"/>
    <property type="match status" value="1"/>
</dbReference>
<dbReference type="PANTHER" id="PTHR22763">
    <property type="entry name" value="RING ZINC FINGER PROTEIN"/>
    <property type="match status" value="1"/>
</dbReference>
<feature type="transmembrane region" description="Helical" evidence="16">
    <location>
        <begin position="405"/>
        <end position="425"/>
    </location>
</feature>
<keyword evidence="19" id="KW-1185">Reference proteome</keyword>
<keyword evidence="8" id="KW-0732">Signal</keyword>
<evidence type="ECO:0000256" key="6">
    <source>
        <dbReference type="ARBA" id="ARBA00022692"/>
    </source>
</evidence>
<evidence type="ECO:0000256" key="7">
    <source>
        <dbReference type="ARBA" id="ARBA00022723"/>
    </source>
</evidence>
<dbReference type="EC" id="2.3.2.27" evidence="4"/>
<dbReference type="InterPro" id="IPR050731">
    <property type="entry name" value="HRD1_E3_ubiq-ligases"/>
</dbReference>
<dbReference type="GO" id="GO:0043161">
    <property type="term" value="P:proteasome-mediated ubiquitin-dependent protein catabolic process"/>
    <property type="evidence" value="ECO:0007669"/>
    <property type="project" value="TreeGrafter"/>
</dbReference>
<feature type="transmembrane region" description="Helical" evidence="16">
    <location>
        <begin position="577"/>
        <end position="595"/>
    </location>
</feature>
<dbReference type="InterPro" id="IPR021319">
    <property type="entry name" value="DUF2921"/>
</dbReference>
<dbReference type="SUPFAM" id="SSF57850">
    <property type="entry name" value="RING/U-box"/>
    <property type="match status" value="1"/>
</dbReference>
<reference evidence="18 19" key="1">
    <citation type="submission" date="2014-04" db="EMBL/GenBank/DDBJ databases">
        <authorList>
            <consortium name="DOE Joint Genome Institute"/>
            <person name="Kuo A."/>
            <person name="Kohler A."/>
            <person name="Costa M.D."/>
            <person name="Nagy L.G."/>
            <person name="Floudas D."/>
            <person name="Copeland A."/>
            <person name="Barry K.W."/>
            <person name="Cichocki N."/>
            <person name="Veneault-Fourrey C."/>
            <person name="LaButti K."/>
            <person name="Lindquist E.A."/>
            <person name="Lipzen A."/>
            <person name="Lundell T."/>
            <person name="Morin E."/>
            <person name="Murat C."/>
            <person name="Sun H."/>
            <person name="Tunlid A."/>
            <person name="Henrissat B."/>
            <person name="Grigoriev I.V."/>
            <person name="Hibbett D.S."/>
            <person name="Martin F."/>
            <person name="Nordberg H.P."/>
            <person name="Cantor M.N."/>
            <person name="Hua S.X."/>
        </authorList>
    </citation>
    <scope>NUCLEOTIDE SEQUENCE [LARGE SCALE GENOMIC DNA]</scope>
    <source>
        <strain evidence="18 19">441</strain>
    </source>
</reference>
<sequence length="704" mass="78944">MDRDDETENVQIVTRPQLQQRSSIPSFVIIIFMLFLLTNHSGDEYLARNHHHDVLRSLTYRLSNFTNWMNGSDTNFSMPERNPSLRPLVESHMTLGSPLDPSSASYFPNITGFIRGEIDFYNITLPSLNDTQAPWASYAQSYMANTNASEVVNYLGTQDWKTTRKMAWSVVDRAVVDQGVANKMAVAHGRIDFPDNEMRLEFEGVHFITNGSIYGFAEPPGRHIDIRYLPAIVPEESQNETARVVQYELQSRIDKVKTMIDNGVVEQESSEVYAQIEPSPVSEELMNEVESELQSPTGKWTPTILPPRFNGVLLSRECGMLYRFQHAEGLRTPSFFRRVTNYGSLSGLVSLIMLALLSRHIDRTHSPAALQRLSAWTFYTQAIVDAVSLAAHITFAILAHGRPSLALIAPAFASCVIFSIEAHHATLINQVQSPGDAPNTILPAPRPPQQPPQNNASDAETAQPADDPQTPPPLTARSFLSALARNLYSDPQARIWIGILLCLTFVVRAIVSPSLALFFVGSMYSLFWLPQIVRSVRCGRSSSLSAEYLIGMSICRLWFPFYFLANSANVLDVEPRRWVYSLAAFVLFQVGVVLLQKSLGPMFFLPRRFATAQIYDYHPPMPSNMHDPEAPDQPLGDCSICMEVIHVKDSKQLQQVTGGLLQNVGVKKNYSVAPCHHIFHTECLEKWLAVKNICPQCRRPLPPL</sequence>